<gene>
    <name evidence="1" type="ORF">UFOPK2683_00990</name>
    <name evidence="2" type="ORF">UFOPK3605_00893</name>
    <name evidence="3" type="ORF">UFOPK3897_00273</name>
    <name evidence="4" type="ORF">UFOPK4121_01308</name>
</gene>
<dbReference type="EMBL" id="CAFBMM010000040">
    <property type="protein sequence ID" value="CAB4907813.1"/>
    <property type="molecule type" value="Genomic_DNA"/>
</dbReference>
<dbReference type="EMBL" id="CAFBOF010000003">
    <property type="protein sequence ID" value="CAB4969499.1"/>
    <property type="molecule type" value="Genomic_DNA"/>
</dbReference>
<dbReference type="EMBL" id="CAEZYK010000053">
    <property type="protein sequence ID" value="CAB4726146.1"/>
    <property type="molecule type" value="Genomic_DNA"/>
</dbReference>
<protein>
    <submittedName>
        <fullName evidence="2">Unannotated protein</fullName>
    </submittedName>
</protein>
<name>A0A6J7GU56_9ZZZZ</name>
<proteinExistence type="predicted"/>
<evidence type="ECO:0000313" key="2">
    <source>
        <dbReference type="EMBL" id="CAB4907813.1"/>
    </source>
</evidence>
<evidence type="ECO:0000313" key="3">
    <source>
        <dbReference type="EMBL" id="CAB4969499.1"/>
    </source>
</evidence>
<evidence type="ECO:0000313" key="4">
    <source>
        <dbReference type="EMBL" id="CAB5030396.1"/>
    </source>
</evidence>
<organism evidence="2">
    <name type="scientific">freshwater metagenome</name>
    <dbReference type="NCBI Taxonomy" id="449393"/>
    <lineage>
        <taxon>unclassified sequences</taxon>
        <taxon>metagenomes</taxon>
        <taxon>ecological metagenomes</taxon>
    </lineage>
</organism>
<dbReference type="AlphaFoldDB" id="A0A6J7GU56"/>
<evidence type="ECO:0000313" key="1">
    <source>
        <dbReference type="EMBL" id="CAB4726146.1"/>
    </source>
</evidence>
<sequence>MPDHGWVDDAGLPDSGGFDVAPVQAYQANKTYRCPGCDHEIRIGEHHTVVVPHSDPNSRRHWHSACWRGEQRRGKGAR</sequence>
<dbReference type="EMBL" id="CAFBPQ010000051">
    <property type="protein sequence ID" value="CAB5030396.1"/>
    <property type="molecule type" value="Genomic_DNA"/>
</dbReference>
<reference evidence="2" key="1">
    <citation type="submission" date="2020-05" db="EMBL/GenBank/DDBJ databases">
        <authorList>
            <person name="Chiriac C."/>
            <person name="Salcher M."/>
            <person name="Ghai R."/>
            <person name="Kavagutti S V."/>
        </authorList>
    </citation>
    <scope>NUCLEOTIDE SEQUENCE</scope>
</reference>
<accession>A0A6J7GU56</accession>